<evidence type="ECO:0000313" key="5">
    <source>
        <dbReference type="EMBL" id="EKV26154.1"/>
    </source>
</evidence>
<dbReference type="PRINTS" id="PR00038">
    <property type="entry name" value="HTHLUXR"/>
</dbReference>
<dbReference type="Proteomes" id="UP000009881">
    <property type="component" value="Unassembled WGS sequence"/>
</dbReference>
<evidence type="ECO:0000256" key="1">
    <source>
        <dbReference type="ARBA" id="ARBA00023015"/>
    </source>
</evidence>
<dbReference type="PROSITE" id="PS50043">
    <property type="entry name" value="HTH_LUXR_2"/>
    <property type="match status" value="1"/>
</dbReference>
<name>K9GND3_9PROT</name>
<gene>
    <name evidence="5" type="ORF">C882_2922</name>
</gene>
<dbReference type="GO" id="GO:0006355">
    <property type="term" value="P:regulation of DNA-templated transcription"/>
    <property type="evidence" value="ECO:0007669"/>
    <property type="project" value="InterPro"/>
</dbReference>
<dbReference type="OrthoDB" id="7321545at2"/>
<evidence type="ECO:0000256" key="3">
    <source>
        <dbReference type="ARBA" id="ARBA00023163"/>
    </source>
</evidence>
<dbReference type="CDD" id="cd06170">
    <property type="entry name" value="LuxR_C_like"/>
    <property type="match status" value="1"/>
</dbReference>
<dbReference type="EMBL" id="ANHY01000037">
    <property type="protein sequence ID" value="EKV26154.1"/>
    <property type="molecule type" value="Genomic_DNA"/>
</dbReference>
<keyword evidence="2" id="KW-0238">DNA-binding</keyword>
<evidence type="ECO:0000313" key="6">
    <source>
        <dbReference type="Proteomes" id="UP000009881"/>
    </source>
</evidence>
<dbReference type="InterPro" id="IPR016032">
    <property type="entry name" value="Sig_transdc_resp-reg_C-effctor"/>
</dbReference>
<dbReference type="Gene3D" id="3.30.450.80">
    <property type="entry name" value="Transcription factor LuxR-like, autoinducer-binding domain"/>
    <property type="match status" value="1"/>
</dbReference>
<dbReference type="AlphaFoldDB" id="K9GND3"/>
<proteinExistence type="predicted"/>
<dbReference type="Pfam" id="PF00196">
    <property type="entry name" value="GerE"/>
    <property type="match status" value="1"/>
</dbReference>
<dbReference type="RefSeq" id="WP_009542913.1">
    <property type="nucleotide sequence ID" value="NZ_ANHY01000037.1"/>
</dbReference>
<dbReference type="PROSITE" id="PS00622">
    <property type="entry name" value="HTH_LUXR_1"/>
    <property type="match status" value="1"/>
</dbReference>
<dbReference type="PANTHER" id="PTHR44688:SF16">
    <property type="entry name" value="DNA-BINDING TRANSCRIPTIONAL ACTIVATOR DEVR_DOSR"/>
    <property type="match status" value="1"/>
</dbReference>
<dbReference type="InterPro" id="IPR036388">
    <property type="entry name" value="WH-like_DNA-bd_sf"/>
</dbReference>
<sequence length="374" mass="39677">MPQMDDAVALLYETVETPALWTEAVAALTAVVGAEKGAMFGSMPGRPDGFATSGYPAEQVAAYQDHHFRKDLWAEAALRRGPPSGEPCASEDLVPEADLVDSAFYNDYLRRFGDRHGCGLNFRSPEGAMTVVNFVRGPRRGPFGRRSVEMLRQASPHIARAMTLRRLLGGARAGRMRLQAALDGLIQPVLVVDRRLRVLEMNSAAERFLSGSKALRCRAGVLGTGAPSADRQLARLVADAVAATRAGGPPGGAVLLDAGDGDRVEVAVTSVRSRRPGDTEVGTLALVAVAPWRGLTGSGAARHRFMEAHGLTPSEAGVLGLVAQGHGVPDIAARLGLTTGTVKSYLKSLHAKLECNSRHALVARALRSPAWWIG</sequence>
<dbReference type="SMART" id="SM00421">
    <property type="entry name" value="HTH_LUXR"/>
    <property type="match status" value="1"/>
</dbReference>
<feature type="domain" description="HTH luxR-type" evidence="4">
    <location>
        <begin position="304"/>
        <end position="369"/>
    </location>
</feature>
<keyword evidence="1" id="KW-0805">Transcription regulation</keyword>
<reference evidence="5 6" key="1">
    <citation type="journal article" date="2013" name="Genome Announc.">
        <title>Draft Genome Sequence of an Alphaproteobacterium, Caenispirillum salinarum AK4(T), Isolated from a Solar Saltern.</title>
        <authorList>
            <person name="Khatri I."/>
            <person name="Singh A."/>
            <person name="Korpole S."/>
            <person name="Pinnaka A.K."/>
            <person name="Subramanian S."/>
        </authorList>
    </citation>
    <scope>NUCLEOTIDE SEQUENCE [LARGE SCALE GENOMIC DNA]</scope>
    <source>
        <strain evidence="5 6">AK4</strain>
    </source>
</reference>
<keyword evidence="6" id="KW-1185">Reference proteome</keyword>
<organism evidence="5 6">
    <name type="scientific">Caenispirillum salinarum AK4</name>
    <dbReference type="NCBI Taxonomy" id="1238182"/>
    <lineage>
        <taxon>Bacteria</taxon>
        <taxon>Pseudomonadati</taxon>
        <taxon>Pseudomonadota</taxon>
        <taxon>Alphaproteobacteria</taxon>
        <taxon>Rhodospirillales</taxon>
        <taxon>Novispirillaceae</taxon>
        <taxon>Caenispirillum</taxon>
    </lineage>
</organism>
<dbReference type="Gene3D" id="1.10.10.10">
    <property type="entry name" value="Winged helix-like DNA-binding domain superfamily/Winged helix DNA-binding domain"/>
    <property type="match status" value="1"/>
</dbReference>
<dbReference type="SUPFAM" id="SSF46894">
    <property type="entry name" value="C-terminal effector domain of the bipartite response regulators"/>
    <property type="match status" value="1"/>
</dbReference>
<dbReference type="InterPro" id="IPR036693">
    <property type="entry name" value="TF_LuxR_autoind-bd_dom_sf"/>
</dbReference>
<dbReference type="GO" id="GO:0003677">
    <property type="term" value="F:DNA binding"/>
    <property type="evidence" value="ECO:0007669"/>
    <property type="project" value="UniProtKB-KW"/>
</dbReference>
<dbReference type="STRING" id="1238182.C882_2922"/>
<evidence type="ECO:0000259" key="4">
    <source>
        <dbReference type="PROSITE" id="PS50043"/>
    </source>
</evidence>
<accession>K9GND3</accession>
<comment type="caution">
    <text evidence="5">The sequence shown here is derived from an EMBL/GenBank/DDBJ whole genome shotgun (WGS) entry which is preliminary data.</text>
</comment>
<evidence type="ECO:0000256" key="2">
    <source>
        <dbReference type="ARBA" id="ARBA00023125"/>
    </source>
</evidence>
<dbReference type="eggNOG" id="COG2771">
    <property type="taxonomic scope" value="Bacteria"/>
</dbReference>
<dbReference type="PANTHER" id="PTHR44688">
    <property type="entry name" value="DNA-BINDING TRANSCRIPTIONAL ACTIVATOR DEVR_DOSR"/>
    <property type="match status" value="1"/>
</dbReference>
<dbReference type="InterPro" id="IPR000792">
    <property type="entry name" value="Tscrpt_reg_LuxR_C"/>
</dbReference>
<keyword evidence="3" id="KW-0804">Transcription</keyword>
<protein>
    <submittedName>
        <fullName evidence="5">Putative transcriptional regulator</fullName>
    </submittedName>
</protein>